<dbReference type="Proteomes" id="UP000004509">
    <property type="component" value="Unassembled WGS sequence"/>
</dbReference>
<protein>
    <submittedName>
        <fullName evidence="1">Tetratricopeptide repeat protein</fullName>
    </submittedName>
</protein>
<dbReference type="SMART" id="SM00028">
    <property type="entry name" value="TPR"/>
    <property type="match status" value="2"/>
</dbReference>
<proteinExistence type="predicted"/>
<dbReference type="InterPro" id="IPR011990">
    <property type="entry name" value="TPR-like_helical_dom_sf"/>
</dbReference>
<dbReference type="eggNOG" id="ENOG5031C4W">
    <property type="taxonomic scope" value="Bacteria"/>
</dbReference>
<gene>
    <name evidence="1" type="ORF">TREVI0001_0687</name>
</gene>
<dbReference type="STRING" id="596324.TREVI0001_0687"/>
<reference evidence="1 2" key="1">
    <citation type="submission" date="2009-07" db="EMBL/GenBank/DDBJ databases">
        <authorList>
            <person name="Madupu R."/>
            <person name="Sebastian Y."/>
            <person name="Durkin A.S."/>
            <person name="Torralba M."/>
            <person name="Methe B."/>
            <person name="Sutton G.G."/>
            <person name="Strausberg R.L."/>
            <person name="Nelson K.E."/>
        </authorList>
    </citation>
    <scope>NUCLEOTIDE SEQUENCE [LARGE SCALE GENOMIC DNA]</scope>
    <source>
        <strain evidence="1 2">ATCC 35580</strain>
    </source>
</reference>
<dbReference type="AlphaFoldDB" id="C8PMR8"/>
<dbReference type="InterPro" id="IPR019734">
    <property type="entry name" value="TPR_rpt"/>
</dbReference>
<evidence type="ECO:0000313" key="1">
    <source>
        <dbReference type="EMBL" id="EEV21485.1"/>
    </source>
</evidence>
<evidence type="ECO:0000313" key="2">
    <source>
        <dbReference type="Proteomes" id="UP000004509"/>
    </source>
</evidence>
<comment type="caution">
    <text evidence="1">The sequence shown here is derived from an EMBL/GenBank/DDBJ whole genome shotgun (WGS) entry which is preliminary data.</text>
</comment>
<dbReference type="SUPFAM" id="SSF48452">
    <property type="entry name" value="TPR-like"/>
    <property type="match status" value="1"/>
</dbReference>
<sequence length="580" mass="65021">MLCILIAACSKADKNELFQQKLNSIDSTIENGNTQKALKSLSALRKKARFPVQYLSIAKRELQLHSPVQALQSMQAGLKKHPDDPMLKAALTDTLLQEDRIEDAAAIAEALLGTSYAGIGTEALIQADKIKQTYRTPVPFWQEGFRLTGEHIFLENAAAVLAHQGEIAEAAALRSRIAKDEALRSPYFWSCLAYDMGNFQPVLDDLVYSLAYADMAGLPEHNPKAFEYARRHLLLAADASAGLGDMDQARGFWQMYVDRYADSSSEVFYNLAMTAPTQEEKAEVLIDCISQNPGYYPAVAQYVRACSAIEAAHSQKNPLDEYLQSKDFYSLEMEKSLFVSSAFTLSAEEVLESAMNADKDDIRFELEEFRYRYVQPKNYTRGNGEMWKILEAHPHNPLVKAYARWYFASSGDFNACFGIDKADNHYEDAFYDGIRRAVQGYSTAALKNFAEAEAESRYRIPSAVDQAYIYDARNEPDMAIKFFSRAAELVPDKRTKSKMLYESARIYAERNGIAEAIALLNQSLKLDSENHRANVLRQKLIADGSVNRNAGLDTFLRIEMNPDTNTGMEAGQNSTAINPR</sequence>
<organism evidence="1 2">
    <name type="scientific">Treponema vincentii ATCC 35580</name>
    <dbReference type="NCBI Taxonomy" id="596324"/>
    <lineage>
        <taxon>Bacteria</taxon>
        <taxon>Pseudomonadati</taxon>
        <taxon>Spirochaetota</taxon>
        <taxon>Spirochaetia</taxon>
        <taxon>Spirochaetales</taxon>
        <taxon>Treponemataceae</taxon>
        <taxon>Treponema</taxon>
    </lineage>
</organism>
<accession>C8PMR8</accession>
<dbReference type="Gene3D" id="1.25.40.10">
    <property type="entry name" value="Tetratricopeptide repeat domain"/>
    <property type="match status" value="1"/>
</dbReference>
<dbReference type="EMBL" id="ACYH01000011">
    <property type="protein sequence ID" value="EEV21485.1"/>
    <property type="molecule type" value="Genomic_DNA"/>
</dbReference>
<name>C8PMR8_9SPIR</name>